<dbReference type="EMBL" id="FPAW01000027">
    <property type="protein sequence ID" value="SFU10578.1"/>
    <property type="molecule type" value="Genomic_DNA"/>
</dbReference>
<evidence type="ECO:0000256" key="1">
    <source>
        <dbReference type="SAM" id="SignalP"/>
    </source>
</evidence>
<keyword evidence="1" id="KW-0732">Signal</keyword>
<proteinExistence type="predicted"/>
<evidence type="ECO:0000313" key="2">
    <source>
        <dbReference type="EMBL" id="SFU10578.1"/>
    </source>
</evidence>
<dbReference type="AlphaFoldDB" id="A0A1I7DFX8"/>
<gene>
    <name evidence="2" type="ORF">SAMN05216236_12747</name>
</gene>
<organism evidence="2 3">
    <name type="scientific">Sedimentitalea nanhaiensis</name>
    <dbReference type="NCBI Taxonomy" id="999627"/>
    <lineage>
        <taxon>Bacteria</taxon>
        <taxon>Pseudomonadati</taxon>
        <taxon>Pseudomonadota</taxon>
        <taxon>Alphaproteobacteria</taxon>
        <taxon>Rhodobacterales</taxon>
        <taxon>Paracoccaceae</taxon>
        <taxon>Sedimentitalea</taxon>
    </lineage>
</organism>
<keyword evidence="3" id="KW-1185">Reference proteome</keyword>
<feature type="signal peptide" evidence="1">
    <location>
        <begin position="1"/>
        <end position="21"/>
    </location>
</feature>
<sequence length="83" mass="8822">MGRKSLTWVAARIATDLPCAAAISGAASTTAAATSEIEEQSVSRSGEAISGLDSETWLQWENVKFFGRQMALTVTEENSGTIR</sequence>
<name>A0A1I7DFX8_9RHOB</name>
<dbReference type="Proteomes" id="UP000182466">
    <property type="component" value="Unassembled WGS sequence"/>
</dbReference>
<feature type="chain" id="PRO_5010267962" evidence="1">
    <location>
        <begin position="22"/>
        <end position="83"/>
    </location>
</feature>
<dbReference type="RefSeq" id="WP_027264140.1">
    <property type="nucleotide sequence ID" value="NZ_FPAW01000027.1"/>
</dbReference>
<accession>A0A1I7DFX8</accession>
<reference evidence="2 3" key="1">
    <citation type="submission" date="2016-10" db="EMBL/GenBank/DDBJ databases">
        <authorList>
            <person name="de Groot N.N."/>
        </authorList>
    </citation>
    <scope>NUCLEOTIDE SEQUENCE [LARGE SCALE GENOMIC DNA]</scope>
    <source>
        <strain evidence="2 3">CGMCC 1.10959</strain>
    </source>
</reference>
<protein>
    <submittedName>
        <fullName evidence="2">Uncharacterized protein</fullName>
    </submittedName>
</protein>
<evidence type="ECO:0000313" key="3">
    <source>
        <dbReference type="Proteomes" id="UP000182466"/>
    </source>
</evidence>